<proteinExistence type="predicted"/>
<keyword evidence="2" id="KW-1185">Reference proteome</keyword>
<gene>
    <name evidence="1" type="ORF">RRG08_039657</name>
</gene>
<accession>A0AAE0YBJ6</accession>
<dbReference type="Proteomes" id="UP001283361">
    <property type="component" value="Unassembled WGS sequence"/>
</dbReference>
<evidence type="ECO:0000313" key="2">
    <source>
        <dbReference type="Proteomes" id="UP001283361"/>
    </source>
</evidence>
<organism evidence="1 2">
    <name type="scientific">Elysia crispata</name>
    <name type="common">lettuce slug</name>
    <dbReference type="NCBI Taxonomy" id="231223"/>
    <lineage>
        <taxon>Eukaryota</taxon>
        <taxon>Metazoa</taxon>
        <taxon>Spiralia</taxon>
        <taxon>Lophotrochozoa</taxon>
        <taxon>Mollusca</taxon>
        <taxon>Gastropoda</taxon>
        <taxon>Heterobranchia</taxon>
        <taxon>Euthyneura</taxon>
        <taxon>Panpulmonata</taxon>
        <taxon>Sacoglossa</taxon>
        <taxon>Placobranchoidea</taxon>
        <taxon>Plakobranchidae</taxon>
        <taxon>Elysia</taxon>
    </lineage>
</organism>
<name>A0AAE0YBJ6_9GAST</name>
<dbReference type="AlphaFoldDB" id="A0AAE0YBJ6"/>
<reference evidence="1" key="1">
    <citation type="journal article" date="2023" name="G3 (Bethesda)">
        <title>A reference genome for the long-term kleptoplast-retaining sea slug Elysia crispata morphotype clarki.</title>
        <authorList>
            <person name="Eastman K.E."/>
            <person name="Pendleton A.L."/>
            <person name="Shaikh M.A."/>
            <person name="Suttiyut T."/>
            <person name="Ogas R."/>
            <person name="Tomko P."/>
            <person name="Gavelis G."/>
            <person name="Widhalm J.R."/>
            <person name="Wisecaver J.H."/>
        </authorList>
    </citation>
    <scope>NUCLEOTIDE SEQUENCE</scope>
    <source>
        <strain evidence="1">ECLA1</strain>
    </source>
</reference>
<protein>
    <submittedName>
        <fullName evidence="1">Uncharacterized protein</fullName>
    </submittedName>
</protein>
<sequence>MPRLGRLVDCNRQVRGEKSRAPEAHYNFSCSADPEYRDNNVIEAAAAGWYGLLTVAVLRHSDRPRRSAPQIRISCLKFMRQRRGRRVFRVTRHSLVCSRDFYGNYGGGCTLSFNILHIAVE</sequence>
<dbReference type="EMBL" id="JAWDGP010006599">
    <property type="protein sequence ID" value="KAK3738246.1"/>
    <property type="molecule type" value="Genomic_DNA"/>
</dbReference>
<comment type="caution">
    <text evidence="1">The sequence shown here is derived from an EMBL/GenBank/DDBJ whole genome shotgun (WGS) entry which is preliminary data.</text>
</comment>
<evidence type="ECO:0000313" key="1">
    <source>
        <dbReference type="EMBL" id="KAK3738246.1"/>
    </source>
</evidence>